<dbReference type="GO" id="GO:0030864">
    <property type="term" value="C:cortical actin cytoskeleton"/>
    <property type="evidence" value="ECO:0007669"/>
    <property type="project" value="TreeGrafter"/>
</dbReference>
<organism evidence="9 10">
    <name type="scientific">Aromia moschata</name>
    <dbReference type="NCBI Taxonomy" id="1265417"/>
    <lineage>
        <taxon>Eukaryota</taxon>
        <taxon>Metazoa</taxon>
        <taxon>Ecdysozoa</taxon>
        <taxon>Arthropoda</taxon>
        <taxon>Hexapoda</taxon>
        <taxon>Insecta</taxon>
        <taxon>Pterygota</taxon>
        <taxon>Neoptera</taxon>
        <taxon>Endopterygota</taxon>
        <taxon>Coleoptera</taxon>
        <taxon>Polyphaga</taxon>
        <taxon>Cucujiformia</taxon>
        <taxon>Chrysomeloidea</taxon>
        <taxon>Cerambycidae</taxon>
        <taxon>Cerambycinae</taxon>
        <taxon>Callichromatini</taxon>
        <taxon>Aromia</taxon>
    </lineage>
</organism>
<evidence type="ECO:0000256" key="6">
    <source>
        <dbReference type="SAM" id="MobiDB-lite"/>
    </source>
</evidence>
<keyword evidence="3" id="KW-0963">Cytoplasm</keyword>
<dbReference type="GO" id="GO:0030136">
    <property type="term" value="C:clathrin-coated vesicle"/>
    <property type="evidence" value="ECO:0007669"/>
    <property type="project" value="TreeGrafter"/>
</dbReference>
<dbReference type="SUPFAM" id="SSF48464">
    <property type="entry name" value="ENTH/VHS domain"/>
    <property type="match status" value="1"/>
</dbReference>
<keyword evidence="10" id="KW-1185">Reference proteome</keyword>
<dbReference type="InterPro" id="IPR030224">
    <property type="entry name" value="Sla2_fam"/>
</dbReference>
<dbReference type="FunFam" id="1.25.40.90:FF:000012">
    <property type="entry name" value="Huntingtin interacting protein 1-related"/>
    <property type="match status" value="1"/>
</dbReference>
<protein>
    <recommendedName>
        <fullName evidence="11">Huntingtin interacting protein 1</fullName>
    </recommendedName>
</protein>
<dbReference type="EMBL" id="JAPWTK010000387">
    <property type="protein sequence ID" value="KAJ8941117.1"/>
    <property type="molecule type" value="Genomic_DNA"/>
</dbReference>
<evidence type="ECO:0000256" key="3">
    <source>
        <dbReference type="ARBA" id="ARBA00022490"/>
    </source>
</evidence>
<dbReference type="GO" id="GO:0007015">
    <property type="term" value="P:actin filament organization"/>
    <property type="evidence" value="ECO:0007669"/>
    <property type="project" value="TreeGrafter"/>
</dbReference>
<evidence type="ECO:0008006" key="11">
    <source>
        <dbReference type="Google" id="ProtNLM"/>
    </source>
</evidence>
<dbReference type="GO" id="GO:0035615">
    <property type="term" value="F:clathrin adaptor activity"/>
    <property type="evidence" value="ECO:0007669"/>
    <property type="project" value="TreeGrafter"/>
</dbReference>
<feature type="coiled-coil region" evidence="5">
    <location>
        <begin position="910"/>
        <end position="937"/>
    </location>
</feature>
<evidence type="ECO:0000313" key="10">
    <source>
        <dbReference type="Proteomes" id="UP001162162"/>
    </source>
</evidence>
<dbReference type="Pfam" id="PF01608">
    <property type="entry name" value="I_LWEQ"/>
    <property type="match status" value="1"/>
</dbReference>
<feature type="domain" description="ENTH" evidence="7">
    <location>
        <begin position="16"/>
        <end position="144"/>
    </location>
</feature>
<dbReference type="PROSITE" id="PS50942">
    <property type="entry name" value="ENTH"/>
    <property type="match status" value="1"/>
</dbReference>
<evidence type="ECO:0000256" key="1">
    <source>
        <dbReference type="ARBA" id="ARBA00004496"/>
    </source>
</evidence>
<evidence type="ECO:0000256" key="2">
    <source>
        <dbReference type="ARBA" id="ARBA00010135"/>
    </source>
</evidence>
<evidence type="ECO:0000256" key="5">
    <source>
        <dbReference type="SAM" id="Coils"/>
    </source>
</evidence>
<evidence type="ECO:0000259" key="8">
    <source>
        <dbReference type="PROSITE" id="PS50945"/>
    </source>
</evidence>
<feature type="domain" description="I/LWEQ" evidence="8">
    <location>
        <begin position="908"/>
        <end position="1150"/>
    </location>
</feature>
<dbReference type="GO" id="GO:0051015">
    <property type="term" value="F:actin filament binding"/>
    <property type="evidence" value="ECO:0007669"/>
    <property type="project" value="TreeGrafter"/>
</dbReference>
<dbReference type="InterPro" id="IPR035964">
    <property type="entry name" value="I/LWEQ_dom_sf"/>
</dbReference>
<comment type="caution">
    <text evidence="9">The sequence shown here is derived from an EMBL/GenBank/DDBJ whole genome shotgun (WGS) entry which is preliminary data.</text>
</comment>
<proteinExistence type="inferred from homology"/>
<dbReference type="PANTHER" id="PTHR10407">
    <property type="entry name" value="HUNTINGTIN INTERACTING PROTEIN 1"/>
    <property type="match status" value="1"/>
</dbReference>
<name>A0AAV8XQ78_9CUCU</name>
<feature type="region of interest" description="Disordered" evidence="6">
    <location>
        <begin position="1224"/>
        <end position="1248"/>
    </location>
</feature>
<dbReference type="GO" id="GO:0006897">
    <property type="term" value="P:endocytosis"/>
    <property type="evidence" value="ECO:0007669"/>
    <property type="project" value="InterPro"/>
</dbReference>
<feature type="coiled-coil region" evidence="5">
    <location>
        <begin position="731"/>
        <end position="765"/>
    </location>
</feature>
<dbReference type="FunFam" id="1.20.1410.10:FF:000006">
    <property type="entry name" value="Huntingtin interacting protein"/>
    <property type="match status" value="1"/>
</dbReference>
<keyword evidence="4" id="KW-0009">Actin-binding</keyword>
<feature type="coiled-coil region" evidence="5">
    <location>
        <begin position="340"/>
        <end position="406"/>
    </location>
</feature>
<sequence length="1248" mass="139728">MMVRKDGYLNIFLNNVYICLLCFQSQALQKAINGQETPVKQKHVRSAIIGTFHTQSAKTFWAYALRLPAMDDRIVAWKLCHVVHKILREGHPLCLVDSQRHRKDLDEIGKLWGHLKEGYGKMIRLYTSLLINKLEFHRRNPRFPGHLGVTAEELESIAGNDINNYFEMTVEMFDYLDHILDLQEAVFGSLNMARSNSMTSAGQCRLSPLVPCIQDASKLYDYCVKIMFKLHMTLPPDILAGHRDRFLKQFKALKKFYENTSNLQYFKDLIAIPPLPENPPNFLIMGDFRTYVTQEVVVPQEPEHDEEPINEGSLIDTTDVVDSVVENHNSNNISLSSAAHQEIINERAFLRSQCEKLRHEINALLAKNERDVSNLHDKISHLETDLATKESELVQERQVKEDLLNQSFAVAQSQDSEPPMSHHPAVTFVLFALTSLGDAIIQMLTNQLSWRATTRFHSLTTQASLQPTATSTCGVTQEVLLRTPNADSNRCGTTRWVRGCCGGGLEGCLSCQRVKASCGTPEQLIFQHLDNGSAQQGQSKQNECNCGVVAHRGWNKDPKLLSESCEPKFRHGVGIWDVDDEPFKLHSTSAYPNFSVPQNSTFPNSLHLRITTPLAHAQRVFLAHWSFDSDKFGCVEVQVRKYGEKKFGNMKAEVEKKLTGALKNLERLNEIEREKERLEEAEKQKSVELSTLQKDKDLFNMETEILKKSVTDACKERDGVKLELLNILQEKEDLKTKSEELSYKLLDLERQLDNEQKDTHKKLREIVTKSIENSEEILNHAIHEVDNPALTALTCSPDYLRSLTNGCLESLQESTTITSTDFILIITTANKIAHRHATYILQGRATCNTSPDISFGEKMAETCKLLGECVLNLLHCLKDNQNTYEAVGIAKEKLEEVASLAESINVSLLGENAENLVDMLESEMAAMDKAIDEAARRIQDMLTNSRAADSGIKLEVNEKILDSCTHLMQAIRLLVQKSKFLQGEIVAQGRGTASAKEFYKRNHQWTDGFLSAAKAVAVAAKFLLTAADKVVTSNGKLEQLVVAAQEIAASTAQLVVASRVKADRNSQNLQQLTQASKGVTTATGTVVATVKDCSQLIDEAVILLSINAGKHSPIPAADSDGLISHPRFQQKLGSGEGRKFILSQNLSNNHPVSKPFLLLLLLLRLVSACKVGHPNCSCFLYFAQVLELSNYVSIRINGIIQKRSDHAKPSITVEGWLTGAEKGFKGWDNDQRQKNRVFTPMPELPPES</sequence>
<feature type="compositionally biased region" description="Basic and acidic residues" evidence="6">
    <location>
        <begin position="1224"/>
        <end position="1233"/>
    </location>
</feature>
<comment type="subcellular location">
    <subcellularLocation>
        <location evidence="1">Cytoplasm</location>
    </subcellularLocation>
</comment>
<evidence type="ECO:0000313" key="9">
    <source>
        <dbReference type="EMBL" id="KAJ8941117.1"/>
    </source>
</evidence>
<dbReference type="GO" id="GO:0080025">
    <property type="term" value="F:phosphatidylinositol-3,5-bisphosphate binding"/>
    <property type="evidence" value="ECO:0007669"/>
    <property type="project" value="TreeGrafter"/>
</dbReference>
<dbReference type="CDD" id="cd17006">
    <property type="entry name" value="ANTH_N_HIP1_like"/>
    <property type="match status" value="1"/>
</dbReference>
<evidence type="ECO:0000259" key="7">
    <source>
        <dbReference type="PROSITE" id="PS50942"/>
    </source>
</evidence>
<dbReference type="InterPro" id="IPR008942">
    <property type="entry name" value="ENTH_VHS"/>
</dbReference>
<dbReference type="GO" id="GO:0043325">
    <property type="term" value="F:phosphatidylinositol-3,4-bisphosphate binding"/>
    <property type="evidence" value="ECO:0007669"/>
    <property type="project" value="TreeGrafter"/>
</dbReference>
<dbReference type="PROSITE" id="PS50945">
    <property type="entry name" value="I_LWEQ"/>
    <property type="match status" value="1"/>
</dbReference>
<dbReference type="GO" id="GO:0048268">
    <property type="term" value="P:clathrin coat assembly"/>
    <property type="evidence" value="ECO:0007669"/>
    <property type="project" value="TreeGrafter"/>
</dbReference>
<dbReference type="SMART" id="SM00307">
    <property type="entry name" value="ILWEQ"/>
    <property type="match status" value="1"/>
</dbReference>
<dbReference type="Proteomes" id="UP001162162">
    <property type="component" value="Unassembled WGS sequence"/>
</dbReference>
<dbReference type="SUPFAM" id="SSF109885">
    <property type="entry name" value="I/LWEQ domain"/>
    <property type="match status" value="1"/>
</dbReference>
<dbReference type="AlphaFoldDB" id="A0AAV8XQ78"/>
<accession>A0AAV8XQ78</accession>
<dbReference type="InterPro" id="IPR011417">
    <property type="entry name" value="ANTH_dom"/>
</dbReference>
<keyword evidence="5" id="KW-0175">Coiled coil</keyword>
<dbReference type="Gene3D" id="1.25.40.90">
    <property type="match status" value="1"/>
</dbReference>
<evidence type="ECO:0000256" key="4">
    <source>
        <dbReference type="ARBA" id="ARBA00023203"/>
    </source>
</evidence>
<dbReference type="Pfam" id="PF07651">
    <property type="entry name" value="ANTH"/>
    <property type="match status" value="1"/>
</dbReference>
<gene>
    <name evidence="9" type="ORF">NQ318_007699</name>
</gene>
<dbReference type="Gene3D" id="1.20.1410.10">
    <property type="entry name" value="I/LWEQ domain"/>
    <property type="match status" value="1"/>
</dbReference>
<dbReference type="InterPro" id="IPR002558">
    <property type="entry name" value="ILWEQ_dom"/>
</dbReference>
<dbReference type="SMART" id="SM00273">
    <property type="entry name" value="ENTH"/>
    <property type="match status" value="1"/>
</dbReference>
<dbReference type="InterPro" id="IPR013809">
    <property type="entry name" value="ENTH"/>
</dbReference>
<reference evidence="9" key="1">
    <citation type="journal article" date="2023" name="Insect Mol. Biol.">
        <title>Genome sequencing provides insights into the evolution of gene families encoding plant cell wall-degrading enzymes in longhorned beetles.</title>
        <authorList>
            <person name="Shin N.R."/>
            <person name="Okamura Y."/>
            <person name="Kirsch R."/>
            <person name="Pauchet Y."/>
        </authorList>
    </citation>
    <scope>NUCLEOTIDE SEQUENCE</scope>
    <source>
        <strain evidence="9">AMC_N1</strain>
    </source>
</reference>
<feature type="coiled-coil region" evidence="5">
    <location>
        <begin position="651"/>
        <end position="695"/>
    </location>
</feature>
<dbReference type="PANTHER" id="PTHR10407:SF15">
    <property type="entry name" value="HUNTINGTIN INTERACTING PROTEIN 1"/>
    <property type="match status" value="1"/>
</dbReference>
<comment type="similarity">
    <text evidence="2">Belongs to the SLA2 family.</text>
</comment>
<dbReference type="GO" id="GO:0032051">
    <property type="term" value="F:clathrin light chain binding"/>
    <property type="evidence" value="ECO:0007669"/>
    <property type="project" value="TreeGrafter"/>
</dbReference>